<dbReference type="InterPro" id="IPR006260">
    <property type="entry name" value="TonB/TolA_C"/>
</dbReference>
<evidence type="ECO:0000256" key="5">
    <source>
        <dbReference type="ARBA" id="ARBA00022519"/>
    </source>
</evidence>
<dbReference type="EMBL" id="BBSA01000012">
    <property type="protein sequence ID" value="GAM64455.1"/>
    <property type="molecule type" value="Genomic_DNA"/>
</dbReference>
<dbReference type="PANTHER" id="PTHR33446:SF2">
    <property type="entry name" value="PROTEIN TONB"/>
    <property type="match status" value="1"/>
</dbReference>
<evidence type="ECO:0000313" key="13">
    <source>
        <dbReference type="Proteomes" id="UP000031670"/>
    </source>
</evidence>
<name>A0A0B8PCA6_9VIBR</name>
<feature type="compositionally biased region" description="Low complexity" evidence="10">
    <location>
        <begin position="17"/>
        <end position="26"/>
    </location>
</feature>
<evidence type="ECO:0000256" key="3">
    <source>
        <dbReference type="ARBA" id="ARBA00022448"/>
    </source>
</evidence>
<keyword evidence="4" id="KW-1003">Cell membrane</keyword>
<dbReference type="GO" id="GO:0055085">
    <property type="term" value="P:transmembrane transport"/>
    <property type="evidence" value="ECO:0007669"/>
    <property type="project" value="InterPro"/>
</dbReference>
<dbReference type="AlphaFoldDB" id="A0A0B8PCA6"/>
<protein>
    <submittedName>
        <fullName evidence="12">Ferric siderophore transport system</fullName>
    </submittedName>
</protein>
<keyword evidence="6" id="KW-0812">Transmembrane</keyword>
<evidence type="ECO:0000256" key="7">
    <source>
        <dbReference type="ARBA" id="ARBA00022927"/>
    </source>
</evidence>
<keyword evidence="9" id="KW-0472">Membrane</keyword>
<gene>
    <name evidence="12" type="ORF">JCM19232_1125</name>
</gene>
<evidence type="ECO:0000256" key="9">
    <source>
        <dbReference type="ARBA" id="ARBA00023136"/>
    </source>
</evidence>
<feature type="domain" description="TonB C-terminal" evidence="11">
    <location>
        <begin position="30"/>
        <end position="120"/>
    </location>
</feature>
<dbReference type="InterPro" id="IPR051045">
    <property type="entry name" value="TonB-dependent_transducer"/>
</dbReference>
<keyword evidence="5" id="KW-0997">Cell inner membrane</keyword>
<dbReference type="PANTHER" id="PTHR33446">
    <property type="entry name" value="PROTEIN TONB-RELATED"/>
    <property type="match status" value="1"/>
</dbReference>
<comment type="similarity">
    <text evidence="2">Belongs to the TonB family.</text>
</comment>
<dbReference type="GO" id="GO:0098797">
    <property type="term" value="C:plasma membrane protein complex"/>
    <property type="evidence" value="ECO:0007669"/>
    <property type="project" value="TreeGrafter"/>
</dbReference>
<accession>A0A0B8PCA6</accession>
<dbReference type="NCBIfam" id="TIGR01352">
    <property type="entry name" value="tonB_Cterm"/>
    <property type="match status" value="1"/>
</dbReference>
<evidence type="ECO:0000259" key="11">
    <source>
        <dbReference type="PROSITE" id="PS52015"/>
    </source>
</evidence>
<organism evidence="12 13">
    <name type="scientific">Vibrio ishigakensis</name>
    <dbReference type="NCBI Taxonomy" id="1481914"/>
    <lineage>
        <taxon>Bacteria</taxon>
        <taxon>Pseudomonadati</taxon>
        <taxon>Pseudomonadota</taxon>
        <taxon>Gammaproteobacteria</taxon>
        <taxon>Vibrionales</taxon>
        <taxon>Vibrionaceae</taxon>
        <taxon>Vibrio</taxon>
    </lineage>
</organism>
<evidence type="ECO:0000256" key="8">
    <source>
        <dbReference type="ARBA" id="ARBA00022989"/>
    </source>
</evidence>
<reference evidence="12 13" key="2">
    <citation type="submission" date="2015-01" db="EMBL/GenBank/DDBJ databases">
        <authorList>
            <consortium name="NBRP consortium"/>
            <person name="Sawabe T."/>
            <person name="Meirelles P."/>
            <person name="Feng G."/>
            <person name="Sayaka M."/>
            <person name="Hattori M."/>
            <person name="Ohkuma M."/>
        </authorList>
    </citation>
    <scope>NUCLEOTIDE SEQUENCE [LARGE SCALE GENOMIC DNA]</scope>
    <source>
        <strain evidence="12 13">JCM19232</strain>
    </source>
</reference>
<feature type="compositionally biased region" description="Basic and acidic residues" evidence="10">
    <location>
        <begin position="1"/>
        <end position="15"/>
    </location>
</feature>
<evidence type="ECO:0000256" key="4">
    <source>
        <dbReference type="ARBA" id="ARBA00022475"/>
    </source>
</evidence>
<comment type="subcellular location">
    <subcellularLocation>
        <location evidence="1">Cell inner membrane</location>
        <topology evidence="1">Single-pass membrane protein</topology>
        <orientation evidence="1">Periplasmic side</orientation>
    </subcellularLocation>
</comment>
<dbReference type="Proteomes" id="UP000031670">
    <property type="component" value="Unassembled WGS sequence"/>
</dbReference>
<dbReference type="SUPFAM" id="SSF74653">
    <property type="entry name" value="TolA/TonB C-terminal domain"/>
    <property type="match status" value="1"/>
</dbReference>
<sequence length="120" mass="13605">MKKIAEKKEVVEKKQQTASTNAASASKPKMVKKPTFSAKPTPVGYPRLAQKRGWQGNTLIEIWINEEGKQIKQAIVNSSGHKILDEAAMKAVAEWQFQRRSEQGQRIAYRVQVPINFQLK</sequence>
<keyword evidence="3" id="KW-0813">Transport</keyword>
<evidence type="ECO:0000256" key="1">
    <source>
        <dbReference type="ARBA" id="ARBA00004383"/>
    </source>
</evidence>
<keyword evidence="8" id="KW-1133">Transmembrane helix</keyword>
<dbReference type="Pfam" id="PF03544">
    <property type="entry name" value="TonB_C"/>
    <property type="match status" value="1"/>
</dbReference>
<dbReference type="GO" id="GO:0015031">
    <property type="term" value="P:protein transport"/>
    <property type="evidence" value="ECO:0007669"/>
    <property type="project" value="UniProtKB-KW"/>
</dbReference>
<feature type="region of interest" description="Disordered" evidence="10">
    <location>
        <begin position="1"/>
        <end position="48"/>
    </location>
</feature>
<proteinExistence type="inferred from homology"/>
<evidence type="ECO:0000256" key="6">
    <source>
        <dbReference type="ARBA" id="ARBA00022692"/>
    </source>
</evidence>
<dbReference type="Gene3D" id="3.30.1150.10">
    <property type="match status" value="1"/>
</dbReference>
<evidence type="ECO:0000313" key="12">
    <source>
        <dbReference type="EMBL" id="GAM64455.1"/>
    </source>
</evidence>
<evidence type="ECO:0000256" key="10">
    <source>
        <dbReference type="SAM" id="MobiDB-lite"/>
    </source>
</evidence>
<evidence type="ECO:0000256" key="2">
    <source>
        <dbReference type="ARBA" id="ARBA00006555"/>
    </source>
</evidence>
<dbReference type="GO" id="GO:0031992">
    <property type="term" value="F:energy transducer activity"/>
    <property type="evidence" value="ECO:0007669"/>
    <property type="project" value="TreeGrafter"/>
</dbReference>
<comment type="caution">
    <text evidence="12">The sequence shown here is derived from an EMBL/GenBank/DDBJ whole genome shotgun (WGS) entry which is preliminary data.</text>
</comment>
<dbReference type="InterPro" id="IPR037682">
    <property type="entry name" value="TonB_C"/>
</dbReference>
<keyword evidence="7" id="KW-0653">Protein transport</keyword>
<dbReference type="PROSITE" id="PS52015">
    <property type="entry name" value="TONB_CTD"/>
    <property type="match status" value="1"/>
</dbReference>
<reference evidence="12 13" key="1">
    <citation type="submission" date="2015-01" db="EMBL/GenBank/DDBJ databases">
        <title>Vibrio sp. C5 JCM 19232 whole genome shotgun sequence.</title>
        <authorList>
            <person name="Sawabe T."/>
            <person name="Meirelles P."/>
            <person name="Feng G."/>
            <person name="Sayaka M."/>
            <person name="Hattori M."/>
            <person name="Ohkuma M."/>
        </authorList>
    </citation>
    <scope>NUCLEOTIDE SEQUENCE [LARGE SCALE GENOMIC DNA]</scope>
    <source>
        <strain evidence="12 13">JCM19232</strain>
    </source>
</reference>